<organism evidence="1 2">
    <name type="scientific">Araneus ventricosus</name>
    <name type="common">Orbweaver spider</name>
    <name type="synonym">Epeira ventricosa</name>
    <dbReference type="NCBI Taxonomy" id="182803"/>
    <lineage>
        <taxon>Eukaryota</taxon>
        <taxon>Metazoa</taxon>
        <taxon>Ecdysozoa</taxon>
        <taxon>Arthropoda</taxon>
        <taxon>Chelicerata</taxon>
        <taxon>Arachnida</taxon>
        <taxon>Araneae</taxon>
        <taxon>Araneomorphae</taxon>
        <taxon>Entelegynae</taxon>
        <taxon>Araneoidea</taxon>
        <taxon>Araneidae</taxon>
        <taxon>Araneus</taxon>
    </lineage>
</organism>
<evidence type="ECO:0000313" key="1">
    <source>
        <dbReference type="EMBL" id="GBM51331.1"/>
    </source>
</evidence>
<protein>
    <recommendedName>
        <fullName evidence="3">Reverse transcriptase domain-containing protein</fullName>
    </recommendedName>
</protein>
<comment type="caution">
    <text evidence="1">The sequence shown here is derived from an EMBL/GenBank/DDBJ whole genome shotgun (WGS) entry which is preliminary data.</text>
</comment>
<gene>
    <name evidence="1" type="ORF">AVEN_175772_1</name>
</gene>
<sequence>MKFIDESYRDLLRIVWKESIDDSIKTYKMNRAVYDTTCAPYLAQQVLKQLVMDDRHNYPLAASAVSSGMYMDDLLTGAADIFSAKQLKKQLVALFRGGGM</sequence>
<name>A0A4Y2GD78_ARAVE</name>
<dbReference type="Proteomes" id="UP000499080">
    <property type="component" value="Unassembled WGS sequence"/>
</dbReference>
<dbReference type="EMBL" id="BGPR01001332">
    <property type="protein sequence ID" value="GBM51331.1"/>
    <property type="molecule type" value="Genomic_DNA"/>
</dbReference>
<proteinExistence type="predicted"/>
<keyword evidence="2" id="KW-1185">Reference proteome</keyword>
<evidence type="ECO:0008006" key="3">
    <source>
        <dbReference type="Google" id="ProtNLM"/>
    </source>
</evidence>
<evidence type="ECO:0000313" key="2">
    <source>
        <dbReference type="Proteomes" id="UP000499080"/>
    </source>
</evidence>
<dbReference type="AlphaFoldDB" id="A0A4Y2GD78"/>
<dbReference type="OrthoDB" id="6433101at2759"/>
<reference evidence="1 2" key="1">
    <citation type="journal article" date="2019" name="Sci. Rep.">
        <title>Orb-weaving spider Araneus ventricosus genome elucidates the spidroin gene catalogue.</title>
        <authorList>
            <person name="Kono N."/>
            <person name="Nakamura H."/>
            <person name="Ohtoshi R."/>
            <person name="Moran D.A.P."/>
            <person name="Shinohara A."/>
            <person name="Yoshida Y."/>
            <person name="Fujiwara M."/>
            <person name="Mori M."/>
            <person name="Tomita M."/>
            <person name="Arakawa K."/>
        </authorList>
    </citation>
    <scope>NUCLEOTIDE SEQUENCE [LARGE SCALE GENOMIC DNA]</scope>
</reference>
<accession>A0A4Y2GD78</accession>